<dbReference type="Proteomes" id="UP001443914">
    <property type="component" value="Unassembled WGS sequence"/>
</dbReference>
<evidence type="ECO:0000259" key="3">
    <source>
        <dbReference type="SMART" id="SM01406"/>
    </source>
</evidence>
<dbReference type="Pfam" id="PF04438">
    <property type="entry name" value="zf-HIT"/>
    <property type="match status" value="1"/>
</dbReference>
<evidence type="ECO:0000256" key="2">
    <source>
        <dbReference type="SAM" id="MobiDB-lite"/>
    </source>
</evidence>
<sequence length="421" mass="47346">MELLNESATSSCFSAARRKRSDSRRRPRLDPKPLILYQKAFTSPISPMDDGRHGYINSYSPKVVEPEHPGNERKFKKLKLKLGGVTRTLHTKSSTKITSGSNIGDAGGAYQNQPQASLMDYNSTYDLVQKSKRAAKKHDFDDEFNEDDDEEIRYLKKLKSSKVGSGGKQEESDQKTKGIAKLIGVKHSGTRDHRKDLKKRSSLNEDNDYEMQMPSDDELKGTRAAVDFGDIRAASGQEMTMTTRKRALECPESGGLVEFPNGLPEAPSKKQQLSEVQHQLRKTEIAQRRRLQADRAAKEAEAEAIRKILGQDSSRKKKEDKLKKKQEELAQERNDMATILRPNTIRLSMSPNGTVLTFSEDLGLPKMFNSMPCRYPPPREKCVGPNCTNEYKYRDSKSKLPLCSLHCYKAVQGNAGLMPAC</sequence>
<gene>
    <name evidence="4" type="ORF">RND81_14G092100</name>
</gene>
<organism evidence="4 5">
    <name type="scientific">Saponaria officinalis</name>
    <name type="common">Common soapwort</name>
    <name type="synonym">Lychnis saponaria</name>
    <dbReference type="NCBI Taxonomy" id="3572"/>
    <lineage>
        <taxon>Eukaryota</taxon>
        <taxon>Viridiplantae</taxon>
        <taxon>Streptophyta</taxon>
        <taxon>Embryophyta</taxon>
        <taxon>Tracheophyta</taxon>
        <taxon>Spermatophyta</taxon>
        <taxon>Magnoliopsida</taxon>
        <taxon>eudicotyledons</taxon>
        <taxon>Gunneridae</taxon>
        <taxon>Pentapetalae</taxon>
        <taxon>Caryophyllales</taxon>
        <taxon>Caryophyllaceae</taxon>
        <taxon>Caryophylleae</taxon>
        <taxon>Saponaria</taxon>
    </lineage>
</organism>
<feature type="region of interest" description="Disordered" evidence="2">
    <location>
        <begin position="1"/>
        <end position="34"/>
    </location>
</feature>
<feature type="coiled-coil region" evidence="1">
    <location>
        <begin position="283"/>
        <end position="335"/>
    </location>
</feature>
<accession>A0AAW1GVU2</accession>
<dbReference type="GO" id="GO:0006338">
    <property type="term" value="P:chromatin remodeling"/>
    <property type="evidence" value="ECO:0007669"/>
    <property type="project" value="InterPro"/>
</dbReference>
<dbReference type="EMBL" id="JBDFQZ010000014">
    <property type="protein sequence ID" value="KAK9665124.1"/>
    <property type="molecule type" value="Genomic_DNA"/>
</dbReference>
<evidence type="ECO:0000313" key="4">
    <source>
        <dbReference type="EMBL" id="KAK9665124.1"/>
    </source>
</evidence>
<dbReference type="InterPro" id="IPR007529">
    <property type="entry name" value="Znf_HIT"/>
</dbReference>
<dbReference type="GO" id="GO:0031011">
    <property type="term" value="C:Ino80 complex"/>
    <property type="evidence" value="ECO:0007669"/>
    <property type="project" value="InterPro"/>
</dbReference>
<feature type="region of interest" description="Disordered" evidence="2">
    <location>
        <begin position="159"/>
        <end position="221"/>
    </location>
</feature>
<feature type="compositionally biased region" description="Polar residues" evidence="2">
    <location>
        <begin position="1"/>
        <end position="13"/>
    </location>
</feature>
<feature type="compositionally biased region" description="Basic residues" evidence="2">
    <location>
        <begin position="16"/>
        <end position="27"/>
    </location>
</feature>
<feature type="domain" description="INO80 complex subunit B-like conserved region" evidence="3">
    <location>
        <begin position="277"/>
        <end position="362"/>
    </location>
</feature>
<reference evidence="4" key="1">
    <citation type="submission" date="2024-03" db="EMBL/GenBank/DDBJ databases">
        <title>WGS assembly of Saponaria officinalis var. Norfolk2.</title>
        <authorList>
            <person name="Jenkins J."/>
            <person name="Shu S."/>
            <person name="Grimwood J."/>
            <person name="Barry K."/>
            <person name="Goodstein D."/>
            <person name="Schmutz J."/>
            <person name="Leebens-Mack J."/>
            <person name="Osbourn A."/>
        </authorList>
    </citation>
    <scope>NUCLEOTIDE SEQUENCE [LARGE SCALE GENOMIC DNA]</scope>
    <source>
        <strain evidence="4">JIC</strain>
    </source>
</reference>
<dbReference type="InterPro" id="IPR029523">
    <property type="entry name" value="INO80B/Ies2"/>
</dbReference>
<comment type="caution">
    <text evidence="4">The sequence shown here is derived from an EMBL/GenBank/DDBJ whole genome shotgun (WGS) entry which is preliminary data.</text>
</comment>
<keyword evidence="5" id="KW-1185">Reference proteome</keyword>
<dbReference type="Pfam" id="PF04795">
    <property type="entry name" value="PAPA-1"/>
    <property type="match status" value="1"/>
</dbReference>
<dbReference type="SMART" id="SM01406">
    <property type="entry name" value="PAPA-1"/>
    <property type="match status" value="1"/>
</dbReference>
<dbReference type="InterPro" id="IPR006880">
    <property type="entry name" value="INO80B_C"/>
</dbReference>
<dbReference type="AlphaFoldDB" id="A0AAW1GVU2"/>
<dbReference type="CDD" id="cd23021">
    <property type="entry name" value="zf-HIT_IN80B"/>
    <property type="match status" value="1"/>
</dbReference>
<evidence type="ECO:0000256" key="1">
    <source>
        <dbReference type="SAM" id="Coils"/>
    </source>
</evidence>
<protein>
    <recommendedName>
        <fullName evidence="3">INO80 complex subunit B-like conserved region domain-containing protein</fullName>
    </recommendedName>
</protein>
<keyword evidence="1" id="KW-0175">Coiled coil</keyword>
<dbReference type="PANTHER" id="PTHR21561:SF16">
    <property type="entry name" value="PAPA-1-LIKE FAMILY PROTEIN _ ZINC FINGER (HIT TYPE) FAMILY PROTEIN"/>
    <property type="match status" value="1"/>
</dbReference>
<dbReference type="PANTHER" id="PTHR21561">
    <property type="entry name" value="INO80 COMPLEX SUBUNIT B"/>
    <property type="match status" value="1"/>
</dbReference>
<evidence type="ECO:0000313" key="5">
    <source>
        <dbReference type="Proteomes" id="UP001443914"/>
    </source>
</evidence>
<proteinExistence type="predicted"/>
<name>A0AAW1GVU2_SAPOF</name>